<proteinExistence type="predicted"/>
<dbReference type="EMBL" id="GGEC01079185">
    <property type="protein sequence ID" value="MBX59669.1"/>
    <property type="molecule type" value="Transcribed_RNA"/>
</dbReference>
<evidence type="ECO:0000313" key="1">
    <source>
        <dbReference type="EMBL" id="MBX59669.1"/>
    </source>
</evidence>
<organism evidence="1">
    <name type="scientific">Rhizophora mucronata</name>
    <name type="common">Asiatic mangrove</name>
    <dbReference type="NCBI Taxonomy" id="61149"/>
    <lineage>
        <taxon>Eukaryota</taxon>
        <taxon>Viridiplantae</taxon>
        <taxon>Streptophyta</taxon>
        <taxon>Embryophyta</taxon>
        <taxon>Tracheophyta</taxon>
        <taxon>Spermatophyta</taxon>
        <taxon>Magnoliopsida</taxon>
        <taxon>eudicotyledons</taxon>
        <taxon>Gunneridae</taxon>
        <taxon>Pentapetalae</taxon>
        <taxon>rosids</taxon>
        <taxon>fabids</taxon>
        <taxon>Malpighiales</taxon>
        <taxon>Rhizophoraceae</taxon>
        <taxon>Rhizophora</taxon>
    </lineage>
</organism>
<dbReference type="AlphaFoldDB" id="A0A2P2PYD9"/>
<reference evidence="1" key="1">
    <citation type="submission" date="2018-02" db="EMBL/GenBank/DDBJ databases">
        <title>Rhizophora mucronata_Transcriptome.</title>
        <authorList>
            <person name="Meera S.P."/>
            <person name="Sreeshan A."/>
            <person name="Augustine A."/>
        </authorList>
    </citation>
    <scope>NUCLEOTIDE SEQUENCE</scope>
    <source>
        <tissue evidence="1">Leaf</tissue>
    </source>
</reference>
<name>A0A2P2PYD9_RHIMU</name>
<protein>
    <submittedName>
        <fullName evidence="1">Uncharacterized protein</fullName>
    </submittedName>
</protein>
<accession>A0A2P2PYD9</accession>
<sequence>MLLGLHHLHTYNVLYLPLVIMNLEIKESTVVSLLSFSLHFPVPSSFFQVTPFPFA</sequence>